<dbReference type="InterPro" id="IPR044492">
    <property type="entry name" value="P_typ_ATPase_HD_dom"/>
</dbReference>
<dbReference type="PANTHER" id="PTHR24093:SF513">
    <property type="entry name" value="CATION-TRANSPORTING ATPASE I-RELATED"/>
    <property type="match status" value="1"/>
</dbReference>
<evidence type="ECO:0000256" key="4">
    <source>
        <dbReference type="ARBA" id="ARBA00022723"/>
    </source>
</evidence>
<feature type="region of interest" description="Disordered" evidence="10">
    <location>
        <begin position="295"/>
        <end position="316"/>
    </location>
</feature>
<dbReference type="PANTHER" id="PTHR24093">
    <property type="entry name" value="CATION TRANSPORTING ATPASE"/>
    <property type="match status" value="1"/>
</dbReference>
<keyword evidence="7" id="KW-1133">Transmembrane helix</keyword>
<dbReference type="InterPro" id="IPR006068">
    <property type="entry name" value="ATPase_P-typ_cation-transptr_C"/>
</dbReference>
<feature type="domain" description="Cation-transporting P-type ATPase C-terminal" evidence="12">
    <location>
        <begin position="1330"/>
        <end position="1481"/>
    </location>
</feature>
<dbReference type="Gene3D" id="1.20.1110.10">
    <property type="entry name" value="Calcium-transporting ATPase, transmembrane domain"/>
    <property type="match status" value="2"/>
</dbReference>
<dbReference type="InterPro" id="IPR023298">
    <property type="entry name" value="ATPase_P-typ_TM_dom_sf"/>
</dbReference>
<dbReference type="InterPro" id="IPR001757">
    <property type="entry name" value="P_typ_ATPase"/>
</dbReference>
<dbReference type="SUPFAM" id="SSF81653">
    <property type="entry name" value="Calcium ATPase, transduction domain A"/>
    <property type="match status" value="1"/>
</dbReference>
<dbReference type="GO" id="GO:0005886">
    <property type="term" value="C:plasma membrane"/>
    <property type="evidence" value="ECO:0007669"/>
    <property type="project" value="UniProtKB-SubCell"/>
</dbReference>
<evidence type="ECO:0000256" key="5">
    <source>
        <dbReference type="ARBA" id="ARBA00022842"/>
    </source>
</evidence>
<dbReference type="GO" id="GO:0005524">
    <property type="term" value="F:ATP binding"/>
    <property type="evidence" value="ECO:0007669"/>
    <property type="project" value="InterPro"/>
</dbReference>
<evidence type="ECO:0000256" key="9">
    <source>
        <dbReference type="ARBA" id="ARBA00049360"/>
    </source>
</evidence>
<dbReference type="SFLD" id="SFLDG00002">
    <property type="entry name" value="C1.7:_P-type_atpase_like"/>
    <property type="match status" value="1"/>
</dbReference>
<reference evidence="14" key="1">
    <citation type="submission" date="2018-02" db="EMBL/GenBank/DDBJ databases">
        <authorList>
            <person name="Seth-Smith MB H."/>
            <person name="Seth-Smith H."/>
        </authorList>
    </citation>
    <scope>NUCLEOTIDE SEQUENCE [LARGE SCALE GENOMIC DNA]</scope>
</reference>
<dbReference type="InterPro" id="IPR023214">
    <property type="entry name" value="HAD_sf"/>
</dbReference>
<protein>
    <submittedName>
        <fullName evidence="13">Calcium-transporting ATPase</fullName>
        <ecNumber evidence="13">3.6.3.8</ecNumber>
    </submittedName>
</protein>
<keyword evidence="14" id="KW-1185">Reference proteome</keyword>
<dbReference type="SFLD" id="SFLDF00027">
    <property type="entry name" value="p-type_atpase"/>
    <property type="match status" value="1"/>
</dbReference>
<organism evidence="13 14">
    <name type="scientific">Mycobacterium basiliense</name>
    <dbReference type="NCBI Taxonomy" id="2094119"/>
    <lineage>
        <taxon>Bacteria</taxon>
        <taxon>Bacillati</taxon>
        <taxon>Actinomycetota</taxon>
        <taxon>Actinomycetes</taxon>
        <taxon>Mycobacteriales</taxon>
        <taxon>Mycobacteriaceae</taxon>
        <taxon>Mycobacterium</taxon>
    </lineage>
</organism>
<dbReference type="NCBIfam" id="TIGR01494">
    <property type="entry name" value="ATPase_P-type"/>
    <property type="match status" value="2"/>
</dbReference>
<dbReference type="GO" id="GO:0046872">
    <property type="term" value="F:metal ion binding"/>
    <property type="evidence" value="ECO:0007669"/>
    <property type="project" value="UniProtKB-KW"/>
</dbReference>
<dbReference type="EMBL" id="LR130759">
    <property type="protein sequence ID" value="VDM87093.1"/>
    <property type="molecule type" value="Genomic_DNA"/>
</dbReference>
<evidence type="ECO:0000256" key="8">
    <source>
        <dbReference type="ARBA" id="ARBA00023136"/>
    </source>
</evidence>
<dbReference type="Gene3D" id="3.40.1110.10">
    <property type="entry name" value="Calcium-transporting ATPase, cytoplasmic domain N"/>
    <property type="match status" value="1"/>
</dbReference>
<evidence type="ECO:0000256" key="10">
    <source>
        <dbReference type="SAM" id="MobiDB-lite"/>
    </source>
</evidence>
<comment type="catalytic activity">
    <reaction evidence="9">
        <text>ATP + H2O = ADP + phosphate + H(+)</text>
        <dbReference type="Rhea" id="RHEA:13065"/>
        <dbReference type="ChEBI" id="CHEBI:15377"/>
        <dbReference type="ChEBI" id="CHEBI:15378"/>
        <dbReference type="ChEBI" id="CHEBI:30616"/>
        <dbReference type="ChEBI" id="CHEBI:43474"/>
        <dbReference type="ChEBI" id="CHEBI:456216"/>
    </reaction>
</comment>
<dbReference type="Gene3D" id="3.40.50.1000">
    <property type="entry name" value="HAD superfamily/HAD-like"/>
    <property type="match status" value="2"/>
</dbReference>
<sequence length="1557" mass="161979">MQAPPICAAPIDGGVEHPLTIAKSITRSLPLRTLAAGVQATTALTTASAMTAAGAAGTVGKAAGWATRMCFQAGTAPLREGAKAASGVSRETLSRHCWRGDGRAWIEVRDLDGELGPMVLEAIRAHPGVATACLNYPLSRVVVGVHGRDASLRDLCRMVENTENRYRSTQESRRPVAAPSLPGDGVVLATRAVSLAANAAGLGLALAGRALRWPRLPISVLAGVVAVDYQPRLRGLLEDRIGGPATDTVLTLAVAAAETVTQAPASLSVGLAMQTLKAAECRAALRAWRHREPQLAEHADQPPIDPPSGLPPPKAAPARAVARHADRFAHIQTVSAGLVGLSTRNMDAAATAALVATPKASRTTPEAFAAVLGQGLAERHGVLPLRPESLRCLDKVDAIVIDPRVLCTDNLRVARIRGAEEDRLSEAWNRAQLLLDHNGWHPGWHPINGIPARANDSQVSALVLPAHDPFASAVVAAARRSGADLVSVDVESLGELRPAFDDVRPLANGGPTGSIDDALSDAVVVLKKAGRTVAVLSSVCGQAIAAADVALGMLPRDGAAPPWHADVLLPDLAAAWRIMHAIPAARDARRRGIEISGGASALGALLMLPGVRGLGPGPVTTGAAAGLLSGYLLARKVVGAQPPRPAAFHEWHTMSVEQVRELLPSPGDQAPGLPHHSTFATRAMAGGIQTARHGVQLTAAPMRAIAQLFGAVRAELSDPLTPMLALGATASAVLGSPVDAVMVGSVLTGNSILAATQRLRAESRLNRLLALQVPPARKVATDPDGQPIYTDIIAEQLQPGDVIEVRTHEVVPADARVIEEIDVEVDESALTGESLSVTKQVEATPGAELAERHCMLYAGTTVVAGTVIAVVTAVGADTQERRAADLVSADLSNVGLQYQLSQLTNRAWPISMIGGAAVTGLGLLRRQGLRQAVASGIAVTVAAVPEGMPLVATLAQQASARRLTHFGALVRIPRSVEALGRVDMVCFDKTGTLSENRLRVAEVAPAPGCSAEDVLRWAVHATPATNGGPQVHATDVAIVEAASSASPARADQPDAHLPFRSGRSFSASVSGTDLSVKGAPEVVLAACAAEDSSLDRTVADLASKGLRVIAVARRQLNPDQSREVLDDPDDIADFCHDGLSLVGFLGLSDTPRAAAAGLLTDLRDHGLDVRLITGDHPITATAIAQELGIPVRADQIISGAEWDALSRKDQERAVAERIIFARMSPENKVQIVQTLERSGRVCAMVGDGSNDAAAIRAATVGIGVVSHGSDPARVAADMVLVDGRIESLLPSILEGRELWQRVQAAVSVLLGGNAGEVAFAIIGSAITGTSPLNTRQLLLVNMLTDALPAAALAVSKPRGQADPDARGPDQRALWRAVGVRGTTTAAAATAAWMMAGVTGLPRRAATVGLVALVTAQLGQTLLDSHDWLVVLTAFGSLAAMGTLISVPVISQLLGCTPIGPVGWAQALGAAAAATAAMAVVDRILDNRDERPEPPIPQPPDTSMPAASHQVQFRTPQSPRRRRATTGRKAPARARSATQQTTKLGDRPGRRSSTYFRR</sequence>
<dbReference type="SUPFAM" id="SSF56784">
    <property type="entry name" value="HAD-like"/>
    <property type="match status" value="1"/>
</dbReference>
<evidence type="ECO:0000256" key="2">
    <source>
        <dbReference type="ARBA" id="ARBA00022475"/>
    </source>
</evidence>
<dbReference type="InterPro" id="IPR023299">
    <property type="entry name" value="ATPase_P-typ_cyto_dom_N"/>
</dbReference>
<dbReference type="SFLD" id="SFLDS00003">
    <property type="entry name" value="Haloacid_Dehalogenase"/>
    <property type="match status" value="1"/>
</dbReference>
<keyword evidence="2" id="KW-1003">Cell membrane</keyword>
<evidence type="ECO:0000313" key="14">
    <source>
        <dbReference type="Proteomes" id="UP000269998"/>
    </source>
</evidence>
<keyword evidence="8" id="KW-0472">Membrane</keyword>
<evidence type="ECO:0000256" key="7">
    <source>
        <dbReference type="ARBA" id="ARBA00022989"/>
    </source>
</evidence>
<keyword evidence="4" id="KW-0479">Metal-binding</keyword>
<feature type="compositionally biased region" description="Pro residues" evidence="10">
    <location>
        <begin position="303"/>
        <end position="315"/>
    </location>
</feature>
<dbReference type="Pfam" id="PF00122">
    <property type="entry name" value="E1-E2_ATPase"/>
    <property type="match status" value="1"/>
</dbReference>
<dbReference type="GO" id="GO:0016887">
    <property type="term" value="F:ATP hydrolysis activity"/>
    <property type="evidence" value="ECO:0007669"/>
    <property type="project" value="InterPro"/>
</dbReference>
<evidence type="ECO:0000259" key="12">
    <source>
        <dbReference type="Pfam" id="PF00689"/>
    </source>
</evidence>
<evidence type="ECO:0000256" key="6">
    <source>
        <dbReference type="ARBA" id="ARBA00022967"/>
    </source>
</evidence>
<evidence type="ECO:0000256" key="1">
    <source>
        <dbReference type="ARBA" id="ARBA00004651"/>
    </source>
</evidence>
<dbReference type="InterPro" id="IPR036412">
    <property type="entry name" value="HAD-like_sf"/>
</dbReference>
<gene>
    <name evidence="13" type="ORF">MB901379_00628</name>
</gene>
<feature type="compositionally biased region" description="Basic residues" evidence="10">
    <location>
        <begin position="1518"/>
        <end position="1531"/>
    </location>
</feature>
<dbReference type="Pfam" id="PF00702">
    <property type="entry name" value="Hydrolase"/>
    <property type="match status" value="1"/>
</dbReference>
<dbReference type="SUPFAM" id="SSF81665">
    <property type="entry name" value="Calcium ATPase, transmembrane domain M"/>
    <property type="match status" value="1"/>
</dbReference>
<accession>A0A3S4C8V4</accession>
<keyword evidence="13" id="KW-0378">Hydrolase</keyword>
<feature type="domain" description="P-type ATPase A" evidence="11">
    <location>
        <begin position="790"/>
        <end position="887"/>
    </location>
</feature>
<dbReference type="Pfam" id="PF00689">
    <property type="entry name" value="Cation_ATPase_C"/>
    <property type="match status" value="1"/>
</dbReference>
<dbReference type="Proteomes" id="UP000269998">
    <property type="component" value="Chromosome"/>
</dbReference>
<evidence type="ECO:0000259" key="11">
    <source>
        <dbReference type="Pfam" id="PF00122"/>
    </source>
</evidence>
<evidence type="ECO:0000313" key="13">
    <source>
        <dbReference type="EMBL" id="VDM87093.1"/>
    </source>
</evidence>
<dbReference type="InterPro" id="IPR008250">
    <property type="entry name" value="ATPase_P-typ_transduc_dom_A_sf"/>
</dbReference>
<evidence type="ECO:0000256" key="3">
    <source>
        <dbReference type="ARBA" id="ARBA00022692"/>
    </source>
</evidence>
<proteinExistence type="predicted"/>
<dbReference type="PRINTS" id="PR00119">
    <property type="entry name" value="CATATPASE"/>
</dbReference>
<dbReference type="KEGG" id="mbai:MB901379_00628"/>
<feature type="compositionally biased region" description="Polar residues" evidence="10">
    <location>
        <begin position="1508"/>
        <end position="1517"/>
    </location>
</feature>
<dbReference type="Gene3D" id="2.70.150.10">
    <property type="entry name" value="Calcium-transporting ATPase, cytoplasmic transduction domain A"/>
    <property type="match status" value="1"/>
</dbReference>
<dbReference type="EC" id="3.6.3.8" evidence="13"/>
<dbReference type="InterPro" id="IPR059000">
    <property type="entry name" value="ATPase_P-type_domA"/>
</dbReference>
<keyword evidence="5" id="KW-0460">Magnesium</keyword>
<keyword evidence="6" id="KW-1278">Translocase</keyword>
<comment type="subcellular location">
    <subcellularLocation>
        <location evidence="1">Cell membrane</location>
        <topology evidence="1">Multi-pass membrane protein</topology>
    </subcellularLocation>
</comment>
<keyword evidence="3" id="KW-0812">Transmembrane</keyword>
<dbReference type="GO" id="GO:0005388">
    <property type="term" value="F:P-type calcium transporter activity"/>
    <property type="evidence" value="ECO:0007669"/>
    <property type="project" value="TreeGrafter"/>
</dbReference>
<feature type="region of interest" description="Disordered" evidence="10">
    <location>
        <begin position="1487"/>
        <end position="1557"/>
    </location>
</feature>
<dbReference type="PRINTS" id="PR00120">
    <property type="entry name" value="HATPASE"/>
</dbReference>
<name>A0A3S4C8V4_9MYCO</name>